<evidence type="ECO:0000313" key="1">
    <source>
        <dbReference type="EMBL" id="DAD50913.1"/>
    </source>
</evidence>
<sequence>MGRTRETVQGSLDHPEIVTYDGSHYLTTYTGKQETKRIEDTVTPGYHSLKKCGKYLPFNSVLITTDTIEHIAGPVVAADITATPPHLYRGMYYEHSSHLIPEPTPSSSLTDAAVISAAANAASAVFDVLTWIAEINETVSTLHQIFRVFNQRTRLMAELAAEFRRQNRYGRARSAFDIFTELWLLGRFGVRPLFYDAMNVSQALALKLAKDLMVDGHGHQGESLDDEVDTGFTDYNIWWKRRIKTTLRGTFEHRGWAMSQFSSANAKRWGFDPFVTAWEKVPYSFVVDEFINIGGWIRTLIPSLKGEFRGIGMSLKASWVLETELTYIGQSGYSSGSWGPCITRYTRERYIREPTTIPFPPLLPQLSLPRLVDLVALVAAGRQRVSQILARADRNAAWSQNQGQGGGIGAGNY</sequence>
<protein>
    <submittedName>
        <fullName evidence="1">Maturation protein</fullName>
    </submittedName>
</protein>
<organism evidence="1 2">
    <name type="scientific">ssRNA phage SRR5467091_9</name>
    <dbReference type="NCBI Taxonomy" id="2786474"/>
    <lineage>
        <taxon>Viruses</taxon>
        <taxon>Riboviria</taxon>
        <taxon>Orthornavirae</taxon>
        <taxon>Lenarviricota</taxon>
        <taxon>Leviviricetes</taxon>
        <taxon>Norzivirales</taxon>
        <taxon>Solspiviridae</taxon>
        <taxon>Oekfovirus</taxon>
        <taxon>Oekfovirus sp. 'lutivicinum'</taxon>
    </lineage>
</organism>
<proteinExistence type="predicted"/>
<dbReference type="GeneID" id="80399317"/>
<dbReference type="RefSeq" id="YP_010770102.1">
    <property type="nucleotide sequence ID" value="NC_074164.1"/>
</dbReference>
<evidence type="ECO:0000313" key="2">
    <source>
        <dbReference type="Proteomes" id="UP000677121"/>
    </source>
</evidence>
<dbReference type="KEGG" id="vg:80399317"/>
<name>A0A8S5KZV1_9VIRU</name>
<dbReference type="Proteomes" id="UP000677121">
    <property type="component" value="Segment"/>
</dbReference>
<dbReference type="EMBL" id="BK013663">
    <property type="protein sequence ID" value="DAD50913.1"/>
    <property type="molecule type" value="Genomic_RNA"/>
</dbReference>
<gene>
    <name evidence="1" type="primary">SRR5467091_9_1</name>
</gene>
<reference evidence="1" key="1">
    <citation type="submission" date="2020-09" db="EMBL/GenBank/DDBJ databases">
        <title>Leviviricetes taxonomy.</title>
        <authorList>
            <person name="Stockdale S.R."/>
            <person name="Callanan J."/>
            <person name="Adriaenssens E.M."/>
            <person name="Kuhn J.H."/>
            <person name="Rumnieks J."/>
            <person name="Shkoporov A."/>
            <person name="Draper L.A."/>
            <person name="Ross P."/>
            <person name="Hill C."/>
        </authorList>
    </citation>
    <scope>NUCLEOTIDE SEQUENCE</scope>
</reference>
<accession>A0A8S5KZV1</accession>